<organism evidence="5 6">
    <name type="scientific">Roseinatronobacter alkalisoli</name>
    <dbReference type="NCBI Taxonomy" id="3028235"/>
    <lineage>
        <taxon>Bacteria</taxon>
        <taxon>Pseudomonadati</taxon>
        <taxon>Pseudomonadota</taxon>
        <taxon>Alphaproteobacteria</taxon>
        <taxon>Rhodobacterales</taxon>
        <taxon>Paracoccaceae</taxon>
        <taxon>Roseinatronobacter</taxon>
    </lineage>
</organism>
<dbReference type="PANTHER" id="PTHR33376">
    <property type="match status" value="1"/>
</dbReference>
<dbReference type="NCBIfam" id="NF037995">
    <property type="entry name" value="TRAP_S1"/>
    <property type="match status" value="1"/>
</dbReference>
<dbReference type="CDD" id="cd13665">
    <property type="entry name" value="PBP2_TRAP_Dctp3_4"/>
    <property type="match status" value="1"/>
</dbReference>
<dbReference type="PANTHER" id="PTHR33376:SF15">
    <property type="entry name" value="BLL6794 PROTEIN"/>
    <property type="match status" value="1"/>
</dbReference>
<evidence type="ECO:0000256" key="1">
    <source>
        <dbReference type="ARBA" id="ARBA00004418"/>
    </source>
</evidence>
<accession>A0ABT5TC39</accession>
<reference evidence="5" key="1">
    <citation type="submission" date="2023-02" db="EMBL/GenBank/DDBJ databases">
        <title>Description of Roseinatronobacter alkalisoli sp. nov., an alkaliphilic bacerium isolated from soda soil.</title>
        <authorList>
            <person name="Wei W."/>
        </authorList>
    </citation>
    <scope>NUCLEOTIDE SEQUENCE</scope>
    <source>
        <strain evidence="5">HJB301</strain>
    </source>
</reference>
<gene>
    <name evidence="5" type="ORF">PUT78_16415</name>
</gene>
<evidence type="ECO:0000256" key="4">
    <source>
        <dbReference type="SAM" id="SignalP"/>
    </source>
</evidence>
<keyword evidence="3" id="KW-0574">Periplasm</keyword>
<evidence type="ECO:0000256" key="3">
    <source>
        <dbReference type="ARBA" id="ARBA00022764"/>
    </source>
</evidence>
<evidence type="ECO:0000313" key="5">
    <source>
        <dbReference type="EMBL" id="MDD7972683.1"/>
    </source>
</evidence>
<dbReference type="InterPro" id="IPR038404">
    <property type="entry name" value="TRAP_DctP_sf"/>
</dbReference>
<comment type="caution">
    <text evidence="5">The sequence shown here is derived from an EMBL/GenBank/DDBJ whole genome shotgun (WGS) entry which is preliminary data.</text>
</comment>
<feature type="signal peptide" evidence="4">
    <location>
        <begin position="1"/>
        <end position="22"/>
    </location>
</feature>
<dbReference type="InterPro" id="IPR018389">
    <property type="entry name" value="DctP_fam"/>
</dbReference>
<evidence type="ECO:0000313" key="6">
    <source>
        <dbReference type="Proteomes" id="UP001431784"/>
    </source>
</evidence>
<dbReference type="RefSeq" id="WP_274353360.1">
    <property type="nucleotide sequence ID" value="NZ_JAQZSM010000018.1"/>
</dbReference>
<dbReference type="Gene3D" id="3.40.190.170">
    <property type="entry name" value="Bacterial extracellular solute-binding protein, family 7"/>
    <property type="match status" value="1"/>
</dbReference>
<protein>
    <submittedName>
        <fullName evidence="5">TRAP transporter substrate-binding protein</fullName>
    </submittedName>
</protein>
<keyword evidence="2 4" id="KW-0732">Signal</keyword>
<evidence type="ECO:0000256" key="2">
    <source>
        <dbReference type="ARBA" id="ARBA00022729"/>
    </source>
</evidence>
<keyword evidence="6" id="KW-1185">Reference proteome</keyword>
<dbReference type="EMBL" id="JAQZSM010000018">
    <property type="protein sequence ID" value="MDD7972683.1"/>
    <property type="molecule type" value="Genomic_DNA"/>
</dbReference>
<dbReference type="Pfam" id="PF03480">
    <property type="entry name" value="DctP"/>
    <property type="match status" value="1"/>
</dbReference>
<dbReference type="Proteomes" id="UP001431784">
    <property type="component" value="Unassembled WGS sequence"/>
</dbReference>
<name>A0ABT5TC39_9RHOB</name>
<proteinExistence type="predicted"/>
<feature type="chain" id="PRO_5047177022" evidence="4">
    <location>
        <begin position="23"/>
        <end position="342"/>
    </location>
</feature>
<comment type="subcellular location">
    <subcellularLocation>
        <location evidence="1">Periplasm</location>
    </subcellularLocation>
</comment>
<sequence length="342" mass="37070">MTTGKTLAFALGTLMAVSPAHASEVTMRFSTFGTATTPYYVCSDRAILDQIEEESGGRITVETFLGGTAFANPVMQYQQIAQGVIDMSEGVLSYTPGRFSLTEIAALPLIADDNVVASIALTRLAPEWLAAEFADIHLMGLVLTTPFQIHMARPAETFTSLEGRRMRVSGSAMTAMTEAFGGTAAGMPLPEVYEALQRGVLDGAIANWSAVGSFNLAEVTQQHFIADVGFGQTFFGMSRGFYESLPDDLRTLIDTRFTGERIAEHGAECFREIDQRGLEAARARGNEIIEVSEEDRAAAAARLQPLIDNLIAEVEASGKPARAFYEAFQAEMEIVRAERANR</sequence>